<dbReference type="Pfam" id="PF00551">
    <property type="entry name" value="Formyl_trans_N"/>
    <property type="match status" value="1"/>
</dbReference>
<organism evidence="7">
    <name type="scientific">hydrothermal vent metagenome</name>
    <dbReference type="NCBI Taxonomy" id="652676"/>
    <lineage>
        <taxon>unclassified sequences</taxon>
        <taxon>metagenomes</taxon>
        <taxon>ecological metagenomes</taxon>
    </lineage>
</organism>
<evidence type="ECO:0000313" key="7">
    <source>
        <dbReference type="EMBL" id="VAW28073.1"/>
    </source>
</evidence>
<evidence type="ECO:0000256" key="4">
    <source>
        <dbReference type="ARBA" id="ARBA00022917"/>
    </source>
</evidence>
<dbReference type="PANTHER" id="PTHR11138">
    <property type="entry name" value="METHIONYL-TRNA FORMYLTRANSFERASE"/>
    <property type="match status" value="1"/>
</dbReference>
<evidence type="ECO:0000256" key="1">
    <source>
        <dbReference type="ARBA" id="ARBA00010699"/>
    </source>
</evidence>
<dbReference type="EMBL" id="UOET01000190">
    <property type="protein sequence ID" value="VAW28073.1"/>
    <property type="molecule type" value="Genomic_DNA"/>
</dbReference>
<comment type="similarity">
    <text evidence="1">Belongs to the Fmt family.</text>
</comment>
<dbReference type="CDD" id="cd08704">
    <property type="entry name" value="Met_tRNA_FMT_C"/>
    <property type="match status" value="1"/>
</dbReference>
<dbReference type="InterPro" id="IPR041711">
    <property type="entry name" value="Met-tRNA-FMT_N"/>
</dbReference>
<dbReference type="SUPFAM" id="SSF53328">
    <property type="entry name" value="Formyltransferase"/>
    <property type="match status" value="1"/>
</dbReference>
<dbReference type="PANTHER" id="PTHR11138:SF5">
    <property type="entry name" value="METHIONYL-TRNA FORMYLTRANSFERASE, MITOCHONDRIAL"/>
    <property type="match status" value="1"/>
</dbReference>
<dbReference type="InterPro" id="IPR005793">
    <property type="entry name" value="Formyl_trans_C"/>
</dbReference>
<dbReference type="HAMAP" id="MF_00182">
    <property type="entry name" value="Formyl_trans"/>
    <property type="match status" value="1"/>
</dbReference>
<dbReference type="GO" id="GO:0005829">
    <property type="term" value="C:cytosol"/>
    <property type="evidence" value="ECO:0007669"/>
    <property type="project" value="TreeGrafter"/>
</dbReference>
<dbReference type="Gene3D" id="3.40.50.12230">
    <property type="match status" value="1"/>
</dbReference>
<dbReference type="InterPro" id="IPR044135">
    <property type="entry name" value="Met-tRNA-FMT_C"/>
</dbReference>
<name>A0A3B0UI67_9ZZZZ</name>
<evidence type="ECO:0000259" key="5">
    <source>
        <dbReference type="Pfam" id="PF00551"/>
    </source>
</evidence>
<dbReference type="SUPFAM" id="SSF50486">
    <property type="entry name" value="FMT C-terminal domain-like"/>
    <property type="match status" value="1"/>
</dbReference>
<feature type="domain" description="Formyl transferase C-terminal" evidence="6">
    <location>
        <begin position="213"/>
        <end position="315"/>
    </location>
</feature>
<protein>
    <recommendedName>
        <fullName evidence="2">methionyl-tRNA formyltransferase</fullName>
        <ecNumber evidence="2">2.1.2.9</ecNumber>
    </recommendedName>
</protein>
<dbReference type="NCBIfam" id="TIGR00460">
    <property type="entry name" value="fmt"/>
    <property type="match status" value="1"/>
</dbReference>
<gene>
    <name evidence="7" type="ORF">MNBD_BACTEROID07-502</name>
</gene>
<sequence length="324" mass="36289">MKRKEDLRIVFMGTPDFAVSSLKALLDADYNVVAVITAPDKPAGRGKKISQPAVKRFAVEQGLKVLQPPRLKNPEFLEELESLKADLQVVVAFRMLPRQVWDMPPMGTINLHASLLPQYRGAAPIHHAIINGEKETGLTTFLLQKEIDTGNILFRKRLEIGPEETVGELHDRMMVAGGKLLVETIEKLCSGEVTPVDQKELIPSGTVLKPAPKIFKEDCRIRWNNDLDTVHNFIRGLSPYPGAFSELNSPDGEAVIVKIYKASREKSLQQFHPGTIFTDGRTYIKVAVVDGFILLHELQLAGKKRLRAVELLRGFSIDDSWYFV</sequence>
<dbReference type="EC" id="2.1.2.9" evidence="2"/>
<dbReference type="AlphaFoldDB" id="A0A3B0UI67"/>
<evidence type="ECO:0000256" key="3">
    <source>
        <dbReference type="ARBA" id="ARBA00022679"/>
    </source>
</evidence>
<dbReference type="GO" id="GO:0004479">
    <property type="term" value="F:methionyl-tRNA formyltransferase activity"/>
    <property type="evidence" value="ECO:0007669"/>
    <property type="project" value="UniProtKB-EC"/>
</dbReference>
<dbReference type="InterPro" id="IPR011034">
    <property type="entry name" value="Formyl_transferase-like_C_sf"/>
</dbReference>
<evidence type="ECO:0000256" key="2">
    <source>
        <dbReference type="ARBA" id="ARBA00012261"/>
    </source>
</evidence>
<dbReference type="InterPro" id="IPR005794">
    <property type="entry name" value="Fmt"/>
</dbReference>
<keyword evidence="3 7" id="KW-0808">Transferase</keyword>
<dbReference type="InterPro" id="IPR002376">
    <property type="entry name" value="Formyl_transf_N"/>
</dbReference>
<keyword evidence="4" id="KW-0648">Protein biosynthesis</keyword>
<accession>A0A3B0UI67</accession>
<feature type="domain" description="Formyl transferase N-terminal" evidence="5">
    <location>
        <begin position="8"/>
        <end position="185"/>
    </location>
</feature>
<reference evidence="7" key="1">
    <citation type="submission" date="2018-06" db="EMBL/GenBank/DDBJ databases">
        <authorList>
            <person name="Zhirakovskaya E."/>
        </authorList>
    </citation>
    <scope>NUCLEOTIDE SEQUENCE</scope>
</reference>
<dbReference type="InterPro" id="IPR036477">
    <property type="entry name" value="Formyl_transf_N_sf"/>
</dbReference>
<dbReference type="Pfam" id="PF02911">
    <property type="entry name" value="Formyl_trans_C"/>
    <property type="match status" value="1"/>
</dbReference>
<dbReference type="CDD" id="cd08646">
    <property type="entry name" value="FMT_core_Met-tRNA-FMT_N"/>
    <property type="match status" value="1"/>
</dbReference>
<evidence type="ECO:0000259" key="6">
    <source>
        <dbReference type="Pfam" id="PF02911"/>
    </source>
</evidence>
<proteinExistence type="inferred from homology"/>